<evidence type="ECO:0000313" key="1">
    <source>
        <dbReference type="Proteomes" id="UP000887576"/>
    </source>
</evidence>
<dbReference type="Proteomes" id="UP000887576">
    <property type="component" value="Unplaced"/>
</dbReference>
<dbReference type="WBParaSite" id="JU765_v2.g17130.t1">
    <property type="protein sequence ID" value="JU765_v2.g17130.t1"/>
    <property type="gene ID" value="JU765_v2.g17130"/>
</dbReference>
<name>A0AC34QKF9_9BILA</name>
<sequence length="327" mass="38335">MDVFDAFLNGPDHVFNNPSSRKCRRLQVCLAYFACFLEFFVRKLLGKILLFAVYSLVLFVVFVAFAIVVPYESQHLPRLFVWILVISAIYLVINIFYHYYKACNTSSGRPLKSQQLPLCNRCHNHKPFNTHHCSMCGECVVNMDHHCVWINKCVGAGNHRHFFQFIGFLTLGCFIFCAAGYPTFYHNYWRPETKNMFCHLELDYFWISSLCLIGDDFISASVFFSYCLCAIIFVLVGGLFIWNILLISNNQTYVGMLKGDYSHLKRSTKEFITPWKRHDFKEAWLEFFGLKRGRTFFRHIMLPSAHKPLIPLRWDDETFDVKPLLEV</sequence>
<reference evidence="2" key="1">
    <citation type="submission" date="2022-11" db="UniProtKB">
        <authorList>
            <consortium name="WormBaseParasite"/>
        </authorList>
    </citation>
    <scope>IDENTIFICATION</scope>
</reference>
<proteinExistence type="predicted"/>
<protein>
    <submittedName>
        <fullName evidence="2">Palmitoyltransferase</fullName>
    </submittedName>
</protein>
<evidence type="ECO:0000313" key="2">
    <source>
        <dbReference type="WBParaSite" id="JU765_v2.g17130.t1"/>
    </source>
</evidence>
<accession>A0AC34QKF9</accession>
<organism evidence="1 2">
    <name type="scientific">Panagrolaimus sp. JU765</name>
    <dbReference type="NCBI Taxonomy" id="591449"/>
    <lineage>
        <taxon>Eukaryota</taxon>
        <taxon>Metazoa</taxon>
        <taxon>Ecdysozoa</taxon>
        <taxon>Nematoda</taxon>
        <taxon>Chromadorea</taxon>
        <taxon>Rhabditida</taxon>
        <taxon>Tylenchina</taxon>
        <taxon>Panagrolaimomorpha</taxon>
        <taxon>Panagrolaimoidea</taxon>
        <taxon>Panagrolaimidae</taxon>
        <taxon>Panagrolaimus</taxon>
    </lineage>
</organism>